<accession>A0A0F9KN03</accession>
<gene>
    <name evidence="1" type="ORF">LCGC14_1308800</name>
</gene>
<sequence>MLKKSVCKKCRLKDRLPWAKKNAPEEVDKLKAIIKNNGEGREPVTWQRKLEKYK</sequence>
<name>A0A0F9KN03_9ZZZZ</name>
<organism evidence="1">
    <name type="scientific">marine sediment metagenome</name>
    <dbReference type="NCBI Taxonomy" id="412755"/>
    <lineage>
        <taxon>unclassified sequences</taxon>
        <taxon>metagenomes</taxon>
        <taxon>ecological metagenomes</taxon>
    </lineage>
</organism>
<dbReference type="EMBL" id="LAZR01007704">
    <property type="protein sequence ID" value="KKM83504.1"/>
    <property type="molecule type" value="Genomic_DNA"/>
</dbReference>
<comment type="caution">
    <text evidence="1">The sequence shown here is derived from an EMBL/GenBank/DDBJ whole genome shotgun (WGS) entry which is preliminary data.</text>
</comment>
<proteinExistence type="predicted"/>
<evidence type="ECO:0000313" key="1">
    <source>
        <dbReference type="EMBL" id="KKM83504.1"/>
    </source>
</evidence>
<protein>
    <submittedName>
        <fullName evidence="1">Uncharacterized protein</fullName>
    </submittedName>
</protein>
<dbReference type="AlphaFoldDB" id="A0A0F9KN03"/>
<reference evidence="1" key="1">
    <citation type="journal article" date="2015" name="Nature">
        <title>Complex archaea that bridge the gap between prokaryotes and eukaryotes.</title>
        <authorList>
            <person name="Spang A."/>
            <person name="Saw J.H."/>
            <person name="Jorgensen S.L."/>
            <person name="Zaremba-Niedzwiedzka K."/>
            <person name="Martijn J."/>
            <person name="Lind A.E."/>
            <person name="van Eijk R."/>
            <person name="Schleper C."/>
            <person name="Guy L."/>
            <person name="Ettema T.J."/>
        </authorList>
    </citation>
    <scope>NUCLEOTIDE SEQUENCE</scope>
</reference>